<dbReference type="PATRIC" id="fig|53413.25.peg.2786"/>
<dbReference type="Gene3D" id="2.40.128.600">
    <property type="match status" value="1"/>
</dbReference>
<reference evidence="2 3" key="1">
    <citation type="submission" date="2014-02" db="EMBL/GenBank/DDBJ databases">
        <title>Genome sequence of Xanthomonas axonopodis DSM 3585 (T).</title>
        <authorList>
            <person name="Midha S."/>
            <person name="Patil P.B."/>
        </authorList>
    </citation>
    <scope>NUCLEOTIDE SEQUENCE [LARGE SCALE GENOMIC DNA]</scope>
    <source>
        <strain evidence="2 3">DSM 3585</strain>
    </source>
</reference>
<dbReference type="Pfam" id="PF11954">
    <property type="entry name" value="DUF3471"/>
    <property type="match status" value="1"/>
</dbReference>
<name>A0A0P6W0G2_9XANT</name>
<protein>
    <recommendedName>
        <fullName evidence="1">Peptidase S12 Pab87-related C-terminal domain-containing protein</fullName>
    </recommendedName>
</protein>
<evidence type="ECO:0000259" key="1">
    <source>
        <dbReference type="Pfam" id="PF11954"/>
    </source>
</evidence>
<sequence length="106" mass="12006">MIVQDGKRLRLQFAKTAQLVGTLEHWQHDSFIVRWDDRSLNADAFVNFALTPDGAVREMRMEPISPLTDFSFDFQDLVLTPVPARPLRANDAGKRGWPLRLAGPST</sequence>
<accession>A0A0P6W0G2</accession>
<dbReference type="InterPro" id="IPR021860">
    <property type="entry name" value="Peptidase_S12_Pab87-rel_C"/>
</dbReference>
<evidence type="ECO:0000313" key="3">
    <source>
        <dbReference type="Proteomes" id="UP000054035"/>
    </source>
</evidence>
<dbReference type="EMBL" id="JFAQ01000295">
    <property type="protein sequence ID" value="KPL47384.1"/>
    <property type="molecule type" value="Genomic_DNA"/>
</dbReference>
<comment type="caution">
    <text evidence="2">The sequence shown here is derived from an EMBL/GenBank/DDBJ whole genome shotgun (WGS) entry which is preliminary data.</text>
</comment>
<organism evidence="2 3">
    <name type="scientific">Xanthomonas axonopodis</name>
    <dbReference type="NCBI Taxonomy" id="53413"/>
    <lineage>
        <taxon>Bacteria</taxon>
        <taxon>Pseudomonadati</taxon>
        <taxon>Pseudomonadota</taxon>
        <taxon>Gammaproteobacteria</taxon>
        <taxon>Lysobacterales</taxon>
        <taxon>Lysobacteraceae</taxon>
        <taxon>Xanthomonas</taxon>
    </lineage>
</organism>
<feature type="domain" description="Peptidase S12 Pab87-related C-terminal" evidence="1">
    <location>
        <begin position="3"/>
        <end position="80"/>
    </location>
</feature>
<dbReference type="Proteomes" id="UP000054035">
    <property type="component" value="Unassembled WGS sequence"/>
</dbReference>
<dbReference type="AlphaFoldDB" id="A0A0P6W0G2"/>
<proteinExistence type="predicted"/>
<gene>
    <name evidence="2" type="ORF">XAXN_20220</name>
</gene>
<evidence type="ECO:0000313" key="2">
    <source>
        <dbReference type="EMBL" id="KPL47384.1"/>
    </source>
</evidence>